<evidence type="ECO:0000313" key="5">
    <source>
        <dbReference type="Proteomes" id="UP000663832"/>
    </source>
</evidence>
<name>A0A814BPB5_9BILA</name>
<proteinExistence type="predicted"/>
<dbReference type="AlphaFoldDB" id="A0A814BPB5"/>
<keyword evidence="5" id="KW-1185">Reference proteome</keyword>
<accession>A0A814BPB5</accession>
<dbReference type="OrthoDB" id="10554440at2759"/>
<dbReference type="Proteomes" id="UP000663832">
    <property type="component" value="Unassembled WGS sequence"/>
</dbReference>
<feature type="compositionally biased region" description="Basic and acidic residues" evidence="1">
    <location>
        <begin position="56"/>
        <end position="84"/>
    </location>
</feature>
<reference evidence="4" key="1">
    <citation type="submission" date="2021-02" db="EMBL/GenBank/DDBJ databases">
        <authorList>
            <person name="Nowell W R."/>
        </authorList>
    </citation>
    <scope>NUCLEOTIDE SEQUENCE</scope>
</reference>
<feature type="compositionally biased region" description="Basic and acidic residues" evidence="1">
    <location>
        <begin position="16"/>
        <end position="49"/>
    </location>
</feature>
<evidence type="ECO:0000313" key="4">
    <source>
        <dbReference type="EMBL" id="CAF0931004.1"/>
    </source>
</evidence>
<dbReference type="Proteomes" id="UP000663877">
    <property type="component" value="Unassembled WGS sequence"/>
</dbReference>
<dbReference type="EMBL" id="CAJNOM010000020">
    <property type="protein sequence ID" value="CAF0817498.1"/>
    <property type="molecule type" value="Genomic_DNA"/>
</dbReference>
<evidence type="ECO:0000313" key="6">
    <source>
        <dbReference type="Proteomes" id="UP000663877"/>
    </source>
</evidence>
<dbReference type="EMBL" id="CAJNOG010000006">
    <property type="protein sequence ID" value="CAF0732734.1"/>
    <property type="molecule type" value="Genomic_DNA"/>
</dbReference>
<sequence>MKQIEESQRVLNETIANHRSETESLQRAMQKQEELYAEQQRRFEEESRQHQSQVQDLRRQAEEAQRNYEKLSRDHEATQERIRAAEAANQQLQSAYQELRNREPPAPPRQKKKSFLQKVVEIAVPLLPVVNMIPGVFSMGNEIKDHEASS</sequence>
<evidence type="ECO:0000256" key="1">
    <source>
        <dbReference type="SAM" id="MobiDB-lite"/>
    </source>
</evidence>
<protein>
    <submittedName>
        <fullName evidence="4">Uncharacterized protein</fullName>
    </submittedName>
</protein>
<organism evidence="4 6">
    <name type="scientific">Adineta steineri</name>
    <dbReference type="NCBI Taxonomy" id="433720"/>
    <lineage>
        <taxon>Eukaryota</taxon>
        <taxon>Metazoa</taxon>
        <taxon>Spiralia</taxon>
        <taxon>Gnathifera</taxon>
        <taxon>Rotifera</taxon>
        <taxon>Eurotatoria</taxon>
        <taxon>Bdelloidea</taxon>
        <taxon>Adinetida</taxon>
        <taxon>Adinetidae</taxon>
        <taxon>Adineta</taxon>
    </lineage>
</organism>
<evidence type="ECO:0000313" key="3">
    <source>
        <dbReference type="EMBL" id="CAF0817498.1"/>
    </source>
</evidence>
<gene>
    <name evidence="4" type="ORF">BJG266_LOCUS12089</name>
    <name evidence="2" type="ORF">JYZ213_LOCUS1323</name>
    <name evidence="3" type="ORF">QVE165_LOCUS5074</name>
</gene>
<dbReference type="Proteomes" id="UP000663845">
    <property type="component" value="Unassembled WGS sequence"/>
</dbReference>
<feature type="region of interest" description="Disordered" evidence="1">
    <location>
        <begin position="13"/>
        <end position="115"/>
    </location>
</feature>
<comment type="caution">
    <text evidence="4">The sequence shown here is derived from an EMBL/GenBank/DDBJ whole genome shotgun (WGS) entry which is preliminary data.</text>
</comment>
<evidence type="ECO:0000313" key="2">
    <source>
        <dbReference type="EMBL" id="CAF0732734.1"/>
    </source>
</evidence>
<dbReference type="EMBL" id="CAJNOI010000046">
    <property type="protein sequence ID" value="CAF0931004.1"/>
    <property type="molecule type" value="Genomic_DNA"/>
</dbReference>